<feature type="transmembrane region" description="Helical" evidence="2">
    <location>
        <begin position="24"/>
        <end position="45"/>
    </location>
</feature>
<name>A0A378SQR5_9MYCO</name>
<evidence type="ECO:0000256" key="1">
    <source>
        <dbReference type="SAM" id="MobiDB-lite"/>
    </source>
</evidence>
<dbReference type="Proteomes" id="UP000254291">
    <property type="component" value="Unassembled WGS sequence"/>
</dbReference>
<feature type="compositionally biased region" description="Basic and acidic residues" evidence="1">
    <location>
        <begin position="351"/>
        <end position="379"/>
    </location>
</feature>
<evidence type="ECO:0000256" key="2">
    <source>
        <dbReference type="SAM" id="Phobius"/>
    </source>
</evidence>
<organism evidence="4 5">
    <name type="scientific">Mycolicibacterium gilvum</name>
    <dbReference type="NCBI Taxonomy" id="1804"/>
    <lineage>
        <taxon>Bacteria</taxon>
        <taxon>Bacillati</taxon>
        <taxon>Actinomycetota</taxon>
        <taxon>Actinomycetes</taxon>
        <taxon>Mycobacteriales</taxon>
        <taxon>Mycobacteriaceae</taxon>
        <taxon>Mycolicibacterium</taxon>
    </lineage>
</organism>
<keyword evidence="2" id="KW-0472">Membrane</keyword>
<evidence type="ECO:0000313" key="5">
    <source>
        <dbReference type="Proteomes" id="UP000254291"/>
    </source>
</evidence>
<feature type="compositionally biased region" description="Basic and acidic residues" evidence="1">
    <location>
        <begin position="173"/>
        <end position="196"/>
    </location>
</feature>
<feature type="region of interest" description="Disordered" evidence="1">
    <location>
        <begin position="171"/>
        <end position="379"/>
    </location>
</feature>
<evidence type="ECO:0000313" key="4">
    <source>
        <dbReference type="EMBL" id="STZ45129.1"/>
    </source>
</evidence>
<dbReference type="Pfam" id="PF20177">
    <property type="entry name" value="DUF6542"/>
    <property type="match status" value="1"/>
</dbReference>
<feature type="transmembrane region" description="Helical" evidence="2">
    <location>
        <begin position="52"/>
        <end position="70"/>
    </location>
</feature>
<evidence type="ECO:0000259" key="3">
    <source>
        <dbReference type="Pfam" id="PF20177"/>
    </source>
</evidence>
<keyword evidence="2" id="KW-0812">Transmembrane</keyword>
<dbReference type="EMBL" id="UGQM01000001">
    <property type="protein sequence ID" value="STZ45129.1"/>
    <property type="molecule type" value="Genomic_DNA"/>
</dbReference>
<dbReference type="InterPro" id="IPR046672">
    <property type="entry name" value="DUF6542"/>
</dbReference>
<accession>A0A378SQR5</accession>
<feature type="transmembrane region" description="Helical" evidence="2">
    <location>
        <begin position="76"/>
        <end position="97"/>
    </location>
</feature>
<protein>
    <submittedName>
        <fullName evidence="4">Conserved membrane protein of uncharacterized function</fullName>
    </submittedName>
</protein>
<keyword evidence="2" id="KW-1133">Transmembrane helix</keyword>
<proteinExistence type="predicted"/>
<dbReference type="AlphaFoldDB" id="A0A378SQR5"/>
<gene>
    <name evidence="4" type="ORF">NCTC10742_04377</name>
</gene>
<feature type="domain" description="DUF6542" evidence="3">
    <location>
        <begin position="23"/>
        <end position="143"/>
    </location>
</feature>
<sequence length="379" mass="43147">MSGQRARPAVAADHRSAHPNVAGIPWWGAILSAVVAALIGFAFDAGSGGGRLTAAFSTLYVIGCLIGVLAVQQRALFTAVIQPPLVLFVTVPTAYFLMHSSEIQGVKDVLINCGYPLIERFPLMFFTSAAVLLIGLARWYFAKSHPAEASEAAALPGLGAKLAALVGGLRRPARADGAESRPRRTADRRRPRDAKPAARRTARSGDPAKRGAPRSRHSRAPETEIIEPVVDEQPRRRRPRPDRESAPEPRRRPRPSSREPRRARESREDRELRQAREPRERRTRTDRYDPYDRDDSYDRGERYERPRPQRERTQRERTQRERPQRPSRYDDYDSYGSDGSSSHHPVSRVRYRGEDSGERAEYRSRRREPREADRWEYDI</sequence>
<reference evidence="4 5" key="1">
    <citation type="submission" date="2018-06" db="EMBL/GenBank/DDBJ databases">
        <authorList>
            <consortium name="Pathogen Informatics"/>
            <person name="Doyle S."/>
        </authorList>
    </citation>
    <scope>NUCLEOTIDE SEQUENCE [LARGE SCALE GENOMIC DNA]</scope>
    <source>
        <strain evidence="4 5">NCTC10742</strain>
    </source>
</reference>
<feature type="compositionally biased region" description="Basic and acidic residues" evidence="1">
    <location>
        <begin position="241"/>
        <end position="331"/>
    </location>
</feature>
<dbReference type="RefSeq" id="WP_115328117.1">
    <property type="nucleotide sequence ID" value="NZ_UGQM01000001.1"/>
</dbReference>
<feature type="transmembrane region" description="Helical" evidence="2">
    <location>
        <begin position="121"/>
        <end position="141"/>
    </location>
</feature>